<evidence type="ECO:0000259" key="1">
    <source>
        <dbReference type="Pfam" id="PF06985"/>
    </source>
</evidence>
<dbReference type="AlphaFoldDB" id="A0A6J3MGY5"/>
<evidence type="ECO:0000313" key="2">
    <source>
        <dbReference type="Proteomes" id="UP000504637"/>
    </source>
</evidence>
<proteinExistence type="predicted"/>
<gene>
    <name evidence="3" type="ORF">K489DRAFT_296762</name>
</gene>
<keyword evidence="2" id="KW-1185">Reference proteome</keyword>
<protein>
    <submittedName>
        <fullName evidence="3">HET-domain-containing protein</fullName>
    </submittedName>
</protein>
<evidence type="ECO:0000313" key="3">
    <source>
        <dbReference type="RefSeq" id="XP_033464164.1"/>
    </source>
</evidence>
<reference evidence="3" key="1">
    <citation type="submission" date="2020-01" db="EMBL/GenBank/DDBJ databases">
        <authorList>
            <consortium name="DOE Joint Genome Institute"/>
            <person name="Haridas S."/>
            <person name="Albert R."/>
            <person name="Binder M."/>
            <person name="Bloem J."/>
            <person name="Labutti K."/>
            <person name="Salamov A."/>
            <person name="Andreopoulos B."/>
            <person name="Baker S.E."/>
            <person name="Barry K."/>
            <person name="Bills G."/>
            <person name="Bluhm B.H."/>
            <person name="Cannon C."/>
            <person name="Castanera R."/>
            <person name="Culley D.E."/>
            <person name="Daum C."/>
            <person name="Ezra D."/>
            <person name="Gonzalez J.B."/>
            <person name="Henrissat B."/>
            <person name="Kuo A."/>
            <person name="Liang C."/>
            <person name="Lipzen A."/>
            <person name="Lutzoni F."/>
            <person name="Magnuson J."/>
            <person name="Mondo S."/>
            <person name="Nolan M."/>
            <person name="Ohm R."/>
            <person name="Pangilinan J."/>
            <person name="Park H.-J."/>
            <person name="Ramirez L."/>
            <person name="Alfaro M."/>
            <person name="Sun H."/>
            <person name="Tritt A."/>
            <person name="Yoshinaga Y."/>
            <person name="Zwiers L.-H."/>
            <person name="Turgeon B.G."/>
            <person name="Goodwin S.B."/>
            <person name="Spatafora J.W."/>
            <person name="Crous P.W."/>
            <person name="Grigoriev I.V."/>
        </authorList>
    </citation>
    <scope>NUCLEOTIDE SEQUENCE</scope>
    <source>
        <strain evidence="3">CBS 342.82</strain>
    </source>
</reference>
<dbReference type="Proteomes" id="UP000504637">
    <property type="component" value="Unplaced"/>
</dbReference>
<reference evidence="3" key="2">
    <citation type="submission" date="2020-04" db="EMBL/GenBank/DDBJ databases">
        <authorList>
            <consortium name="NCBI Genome Project"/>
        </authorList>
    </citation>
    <scope>NUCLEOTIDE SEQUENCE</scope>
    <source>
        <strain evidence="3">CBS 342.82</strain>
    </source>
</reference>
<dbReference type="GeneID" id="54358122"/>
<dbReference type="Pfam" id="PF06985">
    <property type="entry name" value="HET"/>
    <property type="match status" value="1"/>
</dbReference>
<dbReference type="RefSeq" id="XP_033464164.1">
    <property type="nucleotide sequence ID" value="XM_033600322.1"/>
</dbReference>
<dbReference type="InterPro" id="IPR010730">
    <property type="entry name" value="HET"/>
</dbReference>
<dbReference type="PANTHER" id="PTHR33112:SF10">
    <property type="entry name" value="TOL"/>
    <property type="match status" value="1"/>
</dbReference>
<dbReference type="OrthoDB" id="3486565at2759"/>
<reference evidence="3" key="3">
    <citation type="submission" date="2025-08" db="UniProtKB">
        <authorList>
            <consortium name="RefSeq"/>
        </authorList>
    </citation>
    <scope>IDENTIFICATION</scope>
    <source>
        <strain evidence="3">CBS 342.82</strain>
    </source>
</reference>
<dbReference type="PANTHER" id="PTHR33112">
    <property type="entry name" value="DOMAIN PROTEIN, PUTATIVE-RELATED"/>
    <property type="match status" value="1"/>
</dbReference>
<feature type="domain" description="Heterokaryon incompatibility" evidence="1">
    <location>
        <begin position="3"/>
        <end position="121"/>
    </location>
</feature>
<name>A0A6J3MGY5_9PEZI</name>
<accession>A0A6J3MGY5</accession>
<feature type="non-terminal residue" evidence="3">
    <location>
        <position position="213"/>
    </location>
</feature>
<organism evidence="3">
    <name type="scientific">Dissoconium aciculare CBS 342.82</name>
    <dbReference type="NCBI Taxonomy" id="1314786"/>
    <lineage>
        <taxon>Eukaryota</taxon>
        <taxon>Fungi</taxon>
        <taxon>Dikarya</taxon>
        <taxon>Ascomycota</taxon>
        <taxon>Pezizomycotina</taxon>
        <taxon>Dothideomycetes</taxon>
        <taxon>Dothideomycetidae</taxon>
        <taxon>Mycosphaerellales</taxon>
        <taxon>Dissoconiaceae</taxon>
        <taxon>Dissoconium</taxon>
    </lineage>
</organism>
<feature type="non-terminal residue" evidence="3">
    <location>
        <position position="1"/>
    </location>
</feature>
<sequence length="213" mass="24435">IKWTDLPLTFQQAITLTRRLGIEYIWIDSLCIIQENDVDWHNEAPRMERVYGNSYLNFAAMASTDGRGGLFRDRRPTSLSPATINAQSDRLKGRFGIVRQDFWQGNILDEPLYRRGWVFQERMLSPRLLHFGKDQVFWQCLSLSACETATEGLPSISLTGDERVELQLDDVWKMAVKSYTCTNLTYSKDRLMALSGIANVMAEALNERYIAGL</sequence>